<dbReference type="SUPFAM" id="SSF51735">
    <property type="entry name" value="NAD(P)-binding Rossmann-fold domains"/>
    <property type="match status" value="1"/>
</dbReference>
<gene>
    <name evidence="4" type="ORF">TH25_18195</name>
</gene>
<dbReference type="OrthoDB" id="9780084at2"/>
<proteinExistence type="inferred from homology"/>
<organism evidence="4 5">
    <name type="scientific">Thalassospira profundimaris</name>
    <dbReference type="NCBI Taxonomy" id="502049"/>
    <lineage>
        <taxon>Bacteria</taxon>
        <taxon>Pseudomonadati</taxon>
        <taxon>Pseudomonadota</taxon>
        <taxon>Alphaproteobacteria</taxon>
        <taxon>Rhodospirillales</taxon>
        <taxon>Thalassospiraceae</taxon>
        <taxon>Thalassospira</taxon>
    </lineage>
</organism>
<dbReference type="PRINTS" id="PR00081">
    <property type="entry name" value="GDHRDH"/>
</dbReference>
<dbReference type="PRINTS" id="PR00080">
    <property type="entry name" value="SDRFAMILY"/>
</dbReference>
<dbReference type="AlphaFoldDB" id="A0A367WV51"/>
<dbReference type="InterPro" id="IPR020904">
    <property type="entry name" value="Sc_DH/Rdtase_CS"/>
</dbReference>
<dbReference type="InterPro" id="IPR036291">
    <property type="entry name" value="NAD(P)-bd_dom_sf"/>
</dbReference>
<keyword evidence="2" id="KW-0560">Oxidoreductase</keyword>
<evidence type="ECO:0000256" key="3">
    <source>
        <dbReference type="RuleBase" id="RU000363"/>
    </source>
</evidence>
<sequence>MNNSVKDRSIIITGAGQGIGQSIAAGLARAGAHVIVADINADTASKTAEDISAAGGKAIGMTVDVTNRQSVTELIAKTVEKNGKLDAMFNNAGIAHVKKFNDITEDDWHRVMDVNAMGVLIGTQEAAKHFIAQGKGGKIINTASIAGKQGYEPLAHYSASKFAVVALTQAAARAFGKHKINVNAICPGVVATDMWKLIDKGFVDEGLTERDNEAFDGFSADILMGRPSRPDDMVGVSIFLASSGSDYMTGQSLMVDGGMVLV</sequence>
<dbReference type="InterPro" id="IPR002347">
    <property type="entry name" value="SDR_fam"/>
</dbReference>
<evidence type="ECO:0000256" key="2">
    <source>
        <dbReference type="ARBA" id="ARBA00023002"/>
    </source>
</evidence>
<dbReference type="Proteomes" id="UP000252517">
    <property type="component" value="Unassembled WGS sequence"/>
</dbReference>
<name>A0A367WV51_9PROT</name>
<evidence type="ECO:0000313" key="5">
    <source>
        <dbReference type="Proteomes" id="UP000252517"/>
    </source>
</evidence>
<evidence type="ECO:0000313" key="4">
    <source>
        <dbReference type="EMBL" id="RCK45267.1"/>
    </source>
</evidence>
<accession>A0A367WV51</accession>
<dbReference type="PANTHER" id="PTHR42760">
    <property type="entry name" value="SHORT-CHAIN DEHYDROGENASES/REDUCTASES FAMILY MEMBER"/>
    <property type="match status" value="1"/>
</dbReference>
<dbReference type="Gene3D" id="3.40.50.720">
    <property type="entry name" value="NAD(P)-binding Rossmann-like Domain"/>
    <property type="match status" value="1"/>
</dbReference>
<comment type="similarity">
    <text evidence="1 3">Belongs to the short-chain dehydrogenases/reductases (SDR) family.</text>
</comment>
<dbReference type="Pfam" id="PF00106">
    <property type="entry name" value="adh_short"/>
    <property type="match status" value="1"/>
</dbReference>
<dbReference type="PANTHER" id="PTHR42760:SF133">
    <property type="entry name" value="3-OXOACYL-[ACYL-CARRIER-PROTEIN] REDUCTASE"/>
    <property type="match status" value="1"/>
</dbReference>
<evidence type="ECO:0000256" key="1">
    <source>
        <dbReference type="ARBA" id="ARBA00006484"/>
    </source>
</evidence>
<dbReference type="RefSeq" id="WP_114089605.1">
    <property type="nucleotide sequence ID" value="NZ_JPWH01000017.1"/>
</dbReference>
<protein>
    <submittedName>
        <fullName evidence="4">Shikimate dehydrogenase</fullName>
    </submittedName>
</protein>
<reference evidence="4 5" key="1">
    <citation type="submission" date="2014-07" db="EMBL/GenBank/DDBJ databases">
        <title>Draft genome sequence of Thalassospira profundimaris S25-3-2.</title>
        <authorList>
            <person name="Lai Q."/>
            <person name="Shao Z."/>
        </authorList>
    </citation>
    <scope>NUCLEOTIDE SEQUENCE [LARGE SCALE GENOMIC DNA]</scope>
    <source>
        <strain evidence="4 5">S25-3-2</strain>
    </source>
</reference>
<dbReference type="GO" id="GO:0016616">
    <property type="term" value="F:oxidoreductase activity, acting on the CH-OH group of donors, NAD or NADP as acceptor"/>
    <property type="evidence" value="ECO:0007669"/>
    <property type="project" value="TreeGrafter"/>
</dbReference>
<dbReference type="NCBIfam" id="NF005559">
    <property type="entry name" value="PRK07231.1"/>
    <property type="match status" value="1"/>
</dbReference>
<dbReference type="FunFam" id="3.40.50.720:FF:000084">
    <property type="entry name" value="Short-chain dehydrogenase reductase"/>
    <property type="match status" value="1"/>
</dbReference>
<comment type="caution">
    <text evidence="4">The sequence shown here is derived from an EMBL/GenBank/DDBJ whole genome shotgun (WGS) entry which is preliminary data.</text>
</comment>
<dbReference type="PROSITE" id="PS00061">
    <property type="entry name" value="ADH_SHORT"/>
    <property type="match status" value="1"/>
</dbReference>
<dbReference type="EMBL" id="JPWH01000017">
    <property type="protein sequence ID" value="RCK45267.1"/>
    <property type="molecule type" value="Genomic_DNA"/>
</dbReference>